<keyword evidence="4" id="KW-1185">Reference proteome</keyword>
<sequence length="635" mass="68515">MVISVQVADGRYRLQMVIQELNIEDCNVKLDVFNGKGVSGNYLRQLGCTSRSTDIMYTNGRQATLRFSRPQQLYQTAYSLVLTVQVYSDNNELGTAVAQTTLSVGAIIGIVVGAVAVIAVAILLCWCCITGYIYNFMDSMGTTNNSTKHISVDSGLEKMSASSSTQGLKHGIDHKDPAMWASITNDGTPRQFRRGVPRMASLSRDEGSKDVELRSRESRRSRHSANEGDKAAEVKPASKETVIDHLGKPDSEVFERSESEGLIGTDGKEKEAHAADLHRFDSEELQSEADVETMTSPLHINAGIRSSIPNLSSQPDAARSSHSKKRTSTSPKSRRHSKAGRHEPDPMGLPPEAFDPVFTTPTSQEYYPGEFRPPQPFAVPPMFMQYGMIPMGPGAQTFGYAYQQGIPPGSYPEQSVAANQGAYFVHSIPTADGNMQNTTFAMHSSRTPKQMAPKGKRGHPGAPDYTSTPGGSPRPGYQGDPSAPDLSLVAAGAAPPDPGPGHRSMAMKSATDPDTGIHTTQILWTDTVPDPTDPGPDDSSQITRKTITRVTTCSGHSDLPTQTSTILDYPDSSPAFLSPSSPQHYPAVTAGPSSGNIDYYLGQGADHGQEPMRRPDVVHQAPSRNQAVRDRITLA</sequence>
<feature type="region of interest" description="Disordered" evidence="1">
    <location>
        <begin position="443"/>
        <end position="516"/>
    </location>
</feature>
<feature type="region of interest" description="Disordered" evidence="1">
    <location>
        <begin position="305"/>
        <end position="351"/>
    </location>
</feature>
<feature type="transmembrane region" description="Helical" evidence="2">
    <location>
        <begin position="107"/>
        <end position="134"/>
    </location>
</feature>
<feature type="compositionally biased region" description="Basic and acidic residues" evidence="1">
    <location>
        <begin position="203"/>
        <end position="259"/>
    </location>
</feature>
<proteinExistence type="predicted"/>
<name>A0A2T7NUL7_POMCA</name>
<feature type="compositionally biased region" description="Basic residues" evidence="1">
    <location>
        <begin position="321"/>
        <end position="339"/>
    </location>
</feature>
<dbReference type="AlphaFoldDB" id="A0A2T7NUL7"/>
<keyword evidence="2" id="KW-1133">Transmembrane helix</keyword>
<dbReference type="OrthoDB" id="6125078at2759"/>
<protein>
    <recommendedName>
        <fullName evidence="5">CUB domain-containing protein</fullName>
    </recommendedName>
</protein>
<keyword evidence="2" id="KW-0472">Membrane</keyword>
<comment type="caution">
    <text evidence="3">The sequence shown here is derived from an EMBL/GenBank/DDBJ whole genome shotgun (WGS) entry which is preliminary data.</text>
</comment>
<organism evidence="3 4">
    <name type="scientific">Pomacea canaliculata</name>
    <name type="common">Golden apple snail</name>
    <dbReference type="NCBI Taxonomy" id="400727"/>
    <lineage>
        <taxon>Eukaryota</taxon>
        <taxon>Metazoa</taxon>
        <taxon>Spiralia</taxon>
        <taxon>Lophotrochozoa</taxon>
        <taxon>Mollusca</taxon>
        <taxon>Gastropoda</taxon>
        <taxon>Caenogastropoda</taxon>
        <taxon>Architaenioglossa</taxon>
        <taxon>Ampullarioidea</taxon>
        <taxon>Ampullariidae</taxon>
        <taxon>Pomacea</taxon>
    </lineage>
</organism>
<accession>A0A2T7NUL7</accession>
<feature type="region of interest" description="Disordered" evidence="1">
    <location>
        <begin position="183"/>
        <end position="273"/>
    </location>
</feature>
<evidence type="ECO:0000256" key="2">
    <source>
        <dbReference type="SAM" id="Phobius"/>
    </source>
</evidence>
<dbReference type="EMBL" id="PZQS01000009">
    <property type="protein sequence ID" value="PVD24878.1"/>
    <property type="molecule type" value="Genomic_DNA"/>
</dbReference>
<evidence type="ECO:0000313" key="4">
    <source>
        <dbReference type="Proteomes" id="UP000245119"/>
    </source>
</evidence>
<evidence type="ECO:0000313" key="3">
    <source>
        <dbReference type="EMBL" id="PVD24878.1"/>
    </source>
</evidence>
<dbReference type="Proteomes" id="UP000245119">
    <property type="component" value="Linkage Group LG9"/>
</dbReference>
<reference evidence="3 4" key="1">
    <citation type="submission" date="2018-04" db="EMBL/GenBank/DDBJ databases">
        <title>The genome of golden apple snail Pomacea canaliculata provides insight into stress tolerance and invasive adaptation.</title>
        <authorList>
            <person name="Liu C."/>
            <person name="Liu B."/>
            <person name="Ren Y."/>
            <person name="Zhang Y."/>
            <person name="Wang H."/>
            <person name="Li S."/>
            <person name="Jiang F."/>
            <person name="Yin L."/>
            <person name="Zhang G."/>
            <person name="Qian W."/>
            <person name="Fan W."/>
        </authorList>
    </citation>
    <scope>NUCLEOTIDE SEQUENCE [LARGE SCALE GENOMIC DNA]</scope>
    <source>
        <strain evidence="3">SZHN2017</strain>
        <tissue evidence="3">Muscle</tissue>
    </source>
</reference>
<evidence type="ECO:0000256" key="1">
    <source>
        <dbReference type="SAM" id="MobiDB-lite"/>
    </source>
</evidence>
<feature type="region of interest" description="Disordered" evidence="1">
    <location>
        <begin position="596"/>
        <end position="635"/>
    </location>
</feature>
<gene>
    <name evidence="3" type="ORF">C0Q70_15367</name>
</gene>
<feature type="compositionally biased region" description="Basic and acidic residues" evidence="1">
    <location>
        <begin position="607"/>
        <end position="617"/>
    </location>
</feature>
<keyword evidence="2" id="KW-0812">Transmembrane</keyword>
<evidence type="ECO:0008006" key="5">
    <source>
        <dbReference type="Google" id="ProtNLM"/>
    </source>
</evidence>